<dbReference type="InterPro" id="IPR015093">
    <property type="entry name" value="Card1_endonucl_dom"/>
</dbReference>
<dbReference type="GO" id="GO:0003676">
    <property type="term" value="F:nucleic acid binding"/>
    <property type="evidence" value="ECO:0007669"/>
    <property type="project" value="InterPro"/>
</dbReference>
<dbReference type="STRING" id="279824.SAMN03080617_01515"/>
<evidence type="ECO:0000259" key="2">
    <source>
        <dbReference type="Pfam" id="PF23400"/>
    </source>
</evidence>
<dbReference type="InterPro" id="IPR011856">
    <property type="entry name" value="tRNA_endonuc-like_dom_sf"/>
</dbReference>
<accession>A0A1G5X3M2</accession>
<dbReference type="SUPFAM" id="SSF52980">
    <property type="entry name" value="Restriction endonuclease-like"/>
    <property type="match status" value="1"/>
</dbReference>
<dbReference type="InterPro" id="IPR011335">
    <property type="entry name" value="Restrct_endonuc-II-like"/>
</dbReference>
<dbReference type="Gene3D" id="3.40.1350.10">
    <property type="match status" value="1"/>
</dbReference>
<name>A0A1G5X3M2_9BACT</name>
<proteinExistence type="predicted"/>
<evidence type="ECO:0000259" key="1">
    <source>
        <dbReference type="Pfam" id="PF09002"/>
    </source>
</evidence>
<reference evidence="4" key="1">
    <citation type="submission" date="2016-10" db="EMBL/GenBank/DDBJ databases">
        <authorList>
            <person name="Varghese N."/>
            <person name="Submissions S."/>
        </authorList>
    </citation>
    <scope>NUCLEOTIDE SEQUENCE [LARGE SCALE GENOMIC DNA]</scope>
    <source>
        <strain evidence="4">DSM 22703</strain>
    </source>
</reference>
<dbReference type="Gene3D" id="3.40.50.10770">
    <property type="entry name" value="Hypothetical protein VC1899 like domain (Restriction endonuclease-like)"/>
    <property type="match status" value="1"/>
</dbReference>
<dbReference type="AlphaFoldDB" id="A0A1G5X3M2"/>
<dbReference type="InterPro" id="IPR056339">
    <property type="entry name" value="CARF_Card1"/>
</dbReference>
<dbReference type="Pfam" id="PF23400">
    <property type="entry name" value="CARF_Card1"/>
    <property type="match status" value="1"/>
</dbReference>
<organism evidence="3 4">
    <name type="scientific">Algoriphagus alkaliphilus</name>
    <dbReference type="NCBI Taxonomy" id="279824"/>
    <lineage>
        <taxon>Bacteria</taxon>
        <taxon>Pseudomonadati</taxon>
        <taxon>Bacteroidota</taxon>
        <taxon>Cytophagia</taxon>
        <taxon>Cytophagales</taxon>
        <taxon>Cyclobacteriaceae</taxon>
        <taxon>Algoriphagus</taxon>
    </lineage>
</organism>
<evidence type="ECO:0000313" key="3">
    <source>
        <dbReference type="EMBL" id="SDA64377.1"/>
    </source>
</evidence>
<dbReference type="EMBL" id="FMXE01000008">
    <property type="protein sequence ID" value="SDA64377.1"/>
    <property type="molecule type" value="Genomic_DNA"/>
</dbReference>
<dbReference type="RefSeq" id="WP_092729333.1">
    <property type="nucleotide sequence ID" value="NZ_FMXE01000008.1"/>
</dbReference>
<dbReference type="Proteomes" id="UP000198756">
    <property type="component" value="Unassembled WGS sequence"/>
</dbReference>
<gene>
    <name evidence="3" type="ORF">SAMN03080617_01515</name>
</gene>
<dbReference type="Pfam" id="PF09002">
    <property type="entry name" value="Card1_endonuc"/>
    <property type="match status" value="1"/>
</dbReference>
<feature type="domain" description="Card1 endonuclease" evidence="1">
    <location>
        <begin position="195"/>
        <end position="297"/>
    </location>
</feature>
<dbReference type="OrthoDB" id="9785117at2"/>
<protein>
    <recommendedName>
        <fullName evidence="5">DUF1887 family protein</fullName>
    </recommendedName>
</protein>
<sequence>MPHLLSIISDQAVPNLHFIKQFQQPGCFYLFVTTQEMENKKVTQNLIEALQLDLKHCRKILIDANDASLIQRQLEQFNFSKEAEYLINLTGGNKLMSQMVYQHFQAYTSSMYYAPIGSASYQQLFPDVKQLPKNPEVNISLAEYLEAYGFMIESSLDYFEGTPKPEILMKKLLQEGHPSRVPVISRATQQEYKDEDKNYLMGTWFELYCYKVFRDAFELANTQIACNVKIRRKDSTSPYEHDNEFDLMFIFQNDLYVMECKVFPTENLKIEKVSTPMFKLASLTKNFGLKCKKYLAILGGITQVPQARTQLENLQITLGIEKILEMEDFKNYSGRELLSINLHQKLDALLEKFNQK</sequence>
<evidence type="ECO:0000313" key="4">
    <source>
        <dbReference type="Proteomes" id="UP000198756"/>
    </source>
</evidence>
<evidence type="ECO:0008006" key="5">
    <source>
        <dbReference type="Google" id="ProtNLM"/>
    </source>
</evidence>
<keyword evidence="4" id="KW-1185">Reference proteome</keyword>
<feature type="domain" description="Card1 CARF" evidence="2">
    <location>
        <begin position="5"/>
        <end position="144"/>
    </location>
</feature>